<gene>
    <name evidence="6" type="primary">F5GWJ6</name>
</gene>
<organism evidence="6">
    <name type="scientific">Neovison vison</name>
    <name type="common">American mink</name>
    <name type="synonym">Mustela vison</name>
    <dbReference type="NCBI Taxonomy" id="452646"/>
    <lineage>
        <taxon>Eukaryota</taxon>
        <taxon>Metazoa</taxon>
        <taxon>Chordata</taxon>
        <taxon>Craniata</taxon>
        <taxon>Vertebrata</taxon>
        <taxon>Euteleostomi</taxon>
        <taxon>Mammalia</taxon>
        <taxon>Eutheria</taxon>
        <taxon>Laurasiatheria</taxon>
        <taxon>Carnivora</taxon>
        <taxon>Caniformia</taxon>
        <taxon>Musteloidea</taxon>
        <taxon>Mustelidae</taxon>
        <taxon>Mustelinae</taxon>
        <taxon>Neogale</taxon>
    </lineage>
</organism>
<feature type="domain" description="Prokaryotic-type class I peptide chain release factors" evidence="5">
    <location>
        <begin position="55"/>
        <end position="95"/>
    </location>
</feature>
<dbReference type="PANTHER" id="PTHR46203">
    <property type="entry name" value="PROBABLE PEPTIDE CHAIN RELEASE FACTOR C12ORF65"/>
    <property type="match status" value="1"/>
</dbReference>
<accession>U6CQK4</accession>
<dbReference type="GO" id="GO:0003747">
    <property type="term" value="F:translation release factor activity"/>
    <property type="evidence" value="ECO:0007669"/>
    <property type="project" value="InterPro"/>
</dbReference>
<dbReference type="InterPro" id="IPR000352">
    <property type="entry name" value="Pep_chain_release_fac_I"/>
</dbReference>
<comment type="subcellular location">
    <subcellularLocation>
        <location evidence="1">Mitochondrion</location>
    </subcellularLocation>
</comment>
<evidence type="ECO:0000259" key="5">
    <source>
        <dbReference type="Pfam" id="PF00472"/>
    </source>
</evidence>
<keyword evidence="3" id="KW-0809">Transit peptide</keyword>
<evidence type="ECO:0000256" key="3">
    <source>
        <dbReference type="ARBA" id="ARBA00022946"/>
    </source>
</evidence>
<dbReference type="PANTHER" id="PTHR46203:SF1">
    <property type="entry name" value="MITOCHONDRIAL TRANSLATION RELEASE FACTOR IN RESCUE"/>
    <property type="match status" value="1"/>
</dbReference>
<dbReference type="EMBL" id="HAAF01000032">
    <property type="protein sequence ID" value="CCP71858.1"/>
    <property type="molecule type" value="mRNA"/>
</dbReference>
<dbReference type="SUPFAM" id="SSF75620">
    <property type="entry name" value="Release factor"/>
    <property type="match status" value="1"/>
</dbReference>
<dbReference type="InterPro" id="IPR045853">
    <property type="entry name" value="Pep_chain_release_fac_I_sf"/>
</dbReference>
<evidence type="ECO:0000256" key="4">
    <source>
        <dbReference type="ARBA" id="ARBA00023128"/>
    </source>
</evidence>
<evidence type="ECO:0000256" key="1">
    <source>
        <dbReference type="ARBA" id="ARBA00004173"/>
    </source>
</evidence>
<protein>
    <submittedName>
        <fullName evidence="6">Chromosome 12 open reading frame 65</fullName>
    </submittedName>
</protein>
<keyword evidence="4" id="KW-0496">Mitochondrion</keyword>
<sequence>MRPLACFRWATALARIWPAPGSPRPWEKQALLAPTAAVTVVQVAGKKDRPALPPLEERDLEEQFVKGHGPGGQATNKTSNCVVLRHVPSGIVVKVDIPALVPSLVNVQDSCPSRSAVTQAEQVQPSG</sequence>
<reference evidence="6" key="1">
    <citation type="submission" date="2012-11" db="EMBL/GenBank/DDBJ databases">
        <title>An American mink transcriptome.</title>
        <authorList>
            <person name="Anistoroaei R."/>
            <person name="Christensen K."/>
        </authorList>
    </citation>
    <scope>NUCLEOTIDE SEQUENCE</scope>
    <source>
        <tissue evidence="6">Pool of brain</tissue>
    </source>
</reference>
<dbReference type="InterPro" id="IPR052405">
    <property type="entry name" value="Mito_Transl_Release_Factor"/>
</dbReference>
<name>U6CQK4_NEOVI</name>
<comment type="similarity">
    <text evidence="2">Belongs to the prokaryotic/mitochondrial release factor family.</text>
</comment>
<dbReference type="GO" id="GO:0005739">
    <property type="term" value="C:mitochondrion"/>
    <property type="evidence" value="ECO:0007669"/>
    <property type="project" value="UniProtKB-SubCell"/>
</dbReference>
<proteinExistence type="evidence at transcript level"/>
<dbReference type="AlphaFoldDB" id="U6CQK4"/>
<dbReference type="Gene3D" id="3.30.160.20">
    <property type="match status" value="1"/>
</dbReference>
<evidence type="ECO:0000313" key="6">
    <source>
        <dbReference type="EMBL" id="CCP71858.1"/>
    </source>
</evidence>
<dbReference type="Pfam" id="PF00472">
    <property type="entry name" value="RF-1"/>
    <property type="match status" value="1"/>
</dbReference>
<evidence type="ECO:0000256" key="2">
    <source>
        <dbReference type="ARBA" id="ARBA00010835"/>
    </source>
</evidence>